<dbReference type="InterPro" id="IPR050696">
    <property type="entry name" value="FtsA/MreB"/>
</dbReference>
<sequence>MGKVLVTGIDIGHYSMKAVVLRESKEQLELMHFHELLMPEGIFADNHTLDHQSIVKKLAELKRKLPWRYRNIAAAIPDGAVNSKMVQVAQGLEGRELEFAIGQAFDFSLFESAQPAGNSTITYQAYAARKEVVEGRLLAFKKSGLKAVTLDIHSNVMSSLWRLAVQRHADKAHWMLVDIGHQHTALFHALSREGGFFKDIPCGMKQIQAGLGREKQVMTVLTDNIKRQITLHNSVHGDKSIEGIWLSGGGANSPDLVEYLKAHCQVAVAVLSSLSLVTNTVKQSRKHQVSDHRHRDENIGYSTALGLAITGLAWLKERRDD</sequence>
<dbReference type="SUPFAM" id="SSF53067">
    <property type="entry name" value="Actin-like ATPase domain"/>
    <property type="match status" value="1"/>
</dbReference>
<dbReference type="KEGG" id="vta:A2969"/>
<dbReference type="RefSeq" id="WP_102523342.1">
    <property type="nucleotide sequence ID" value="NZ_LT960611.1"/>
</dbReference>
<protein>
    <submittedName>
        <fullName evidence="1">Putative Type IV pilus assembly protein PilM</fullName>
    </submittedName>
</protein>
<dbReference type="Pfam" id="PF11104">
    <property type="entry name" value="PilM_2"/>
    <property type="match status" value="1"/>
</dbReference>
<dbReference type="InterPro" id="IPR043129">
    <property type="entry name" value="ATPase_NBD"/>
</dbReference>
<reference evidence="1 2" key="1">
    <citation type="submission" date="2017-10" db="EMBL/GenBank/DDBJ databases">
        <authorList>
            <person name="Banno H."/>
            <person name="Chua N.-H."/>
        </authorList>
    </citation>
    <scope>NUCLEOTIDE SEQUENCE [LARGE SCALE GENOMIC DNA]</scope>
    <source>
        <strain evidence="1">Vibrio tapetis CECT4600</strain>
    </source>
</reference>
<evidence type="ECO:0000313" key="2">
    <source>
        <dbReference type="Proteomes" id="UP000235828"/>
    </source>
</evidence>
<evidence type="ECO:0000313" key="1">
    <source>
        <dbReference type="EMBL" id="SON50935.1"/>
    </source>
</evidence>
<accession>A0A2N8ZGE5</accession>
<dbReference type="InterPro" id="IPR005883">
    <property type="entry name" value="PilM"/>
</dbReference>
<keyword evidence="2" id="KW-1185">Reference proteome</keyword>
<dbReference type="Gene3D" id="3.30.420.40">
    <property type="match status" value="2"/>
</dbReference>
<dbReference type="PANTHER" id="PTHR32432">
    <property type="entry name" value="CELL DIVISION PROTEIN FTSA-RELATED"/>
    <property type="match status" value="1"/>
</dbReference>
<dbReference type="AlphaFoldDB" id="A0A2N8ZGE5"/>
<organism evidence="1 2">
    <name type="scientific">Vibrio tapetis subsp. tapetis</name>
    <dbReference type="NCBI Taxonomy" id="1671868"/>
    <lineage>
        <taxon>Bacteria</taxon>
        <taxon>Pseudomonadati</taxon>
        <taxon>Pseudomonadota</taxon>
        <taxon>Gammaproteobacteria</taxon>
        <taxon>Vibrionales</taxon>
        <taxon>Vibrionaceae</taxon>
        <taxon>Vibrio</taxon>
    </lineage>
</organism>
<dbReference type="OrthoDB" id="9773403at2"/>
<proteinExistence type="predicted"/>
<gene>
    <name evidence="1" type="ORF">VTAP4600_A2969</name>
</gene>
<dbReference type="Proteomes" id="UP000235828">
    <property type="component" value="Chromosome A"/>
</dbReference>
<dbReference type="EMBL" id="LT960611">
    <property type="protein sequence ID" value="SON50935.1"/>
    <property type="molecule type" value="Genomic_DNA"/>
</dbReference>
<dbReference type="PANTHER" id="PTHR32432:SF3">
    <property type="entry name" value="ETHANOLAMINE UTILIZATION PROTEIN EUTJ"/>
    <property type="match status" value="1"/>
</dbReference>
<name>A0A2N8ZGE5_9VIBR</name>